<dbReference type="CDD" id="cd04077">
    <property type="entry name" value="Peptidases_S8_PCSK9_ProteinaseK_like"/>
    <property type="match status" value="1"/>
</dbReference>
<evidence type="ECO:0000256" key="4">
    <source>
        <dbReference type="ARBA" id="ARBA00022825"/>
    </source>
</evidence>
<feature type="signal peptide" evidence="6">
    <location>
        <begin position="1"/>
        <end position="20"/>
    </location>
</feature>
<dbReference type="InterPro" id="IPR000209">
    <property type="entry name" value="Peptidase_S8/S53_dom"/>
</dbReference>
<dbReference type="OrthoDB" id="206201at2759"/>
<dbReference type="SUPFAM" id="SSF52743">
    <property type="entry name" value="Subtilisin-like"/>
    <property type="match status" value="1"/>
</dbReference>
<reference evidence="8 9" key="1">
    <citation type="journal article" date="2013" name="PLoS Genet.">
        <title>Genomic mechanisms accounting for the adaptation to parasitism in nematode-trapping fungi.</title>
        <authorList>
            <person name="Meerupati T."/>
            <person name="Andersson K.M."/>
            <person name="Friman E."/>
            <person name="Kumar D."/>
            <person name="Tunlid A."/>
            <person name="Ahren D."/>
        </authorList>
    </citation>
    <scope>NUCLEOTIDE SEQUENCE [LARGE SCALE GENOMIC DNA]</scope>
    <source>
        <strain evidence="8 9">CBS 200.50</strain>
    </source>
</reference>
<keyword evidence="2 5" id="KW-0645">Protease</keyword>
<name>S8BRS4_DACHA</name>
<dbReference type="EMBL" id="AQGS01000129">
    <property type="protein sequence ID" value="EPS42188.1"/>
    <property type="molecule type" value="Genomic_DNA"/>
</dbReference>
<feature type="active site" description="Charge relay system" evidence="5">
    <location>
        <position position="408"/>
    </location>
</feature>
<dbReference type="PROSITE" id="PS51892">
    <property type="entry name" value="SUBTILASE"/>
    <property type="match status" value="1"/>
</dbReference>
<dbReference type="PROSITE" id="PS00138">
    <property type="entry name" value="SUBTILASE_SER"/>
    <property type="match status" value="1"/>
</dbReference>
<dbReference type="AlphaFoldDB" id="S8BRS4"/>
<accession>S8BRS4</accession>
<evidence type="ECO:0000256" key="3">
    <source>
        <dbReference type="ARBA" id="ARBA00022801"/>
    </source>
</evidence>
<dbReference type="InterPro" id="IPR034193">
    <property type="entry name" value="PCSK9_ProteinaseK-like"/>
</dbReference>
<gene>
    <name evidence="8" type="ORF">H072_3820</name>
</gene>
<dbReference type="eggNOG" id="KOG1153">
    <property type="taxonomic scope" value="Eukaryota"/>
</dbReference>
<dbReference type="InterPro" id="IPR050131">
    <property type="entry name" value="Peptidase_S8_subtilisin-like"/>
</dbReference>
<dbReference type="InterPro" id="IPR036852">
    <property type="entry name" value="Peptidase_S8/S53_dom_sf"/>
</dbReference>
<evidence type="ECO:0000259" key="7">
    <source>
        <dbReference type="Pfam" id="PF00082"/>
    </source>
</evidence>
<dbReference type="Pfam" id="PF00082">
    <property type="entry name" value="Peptidase_S8"/>
    <property type="match status" value="1"/>
</dbReference>
<dbReference type="PANTHER" id="PTHR43806">
    <property type="entry name" value="PEPTIDASE S8"/>
    <property type="match status" value="1"/>
</dbReference>
<reference evidence="9" key="2">
    <citation type="submission" date="2013-04" db="EMBL/GenBank/DDBJ databases">
        <title>Genomic mechanisms accounting for the adaptation to parasitism in nematode-trapping fungi.</title>
        <authorList>
            <person name="Ahren D.G."/>
        </authorList>
    </citation>
    <scope>NUCLEOTIDE SEQUENCE [LARGE SCALE GENOMIC DNA]</scope>
    <source>
        <strain evidence="9">CBS 200.50</strain>
    </source>
</reference>
<evidence type="ECO:0000256" key="5">
    <source>
        <dbReference type="PROSITE-ProRule" id="PRU01240"/>
    </source>
</evidence>
<feature type="chain" id="PRO_5004548537" description="Peptidase S8/S53 domain-containing protein" evidence="6">
    <location>
        <begin position="21"/>
        <end position="464"/>
    </location>
</feature>
<dbReference type="STRING" id="1284197.S8BRS4"/>
<dbReference type="PRINTS" id="PR00723">
    <property type="entry name" value="SUBTILISIN"/>
</dbReference>
<dbReference type="InterPro" id="IPR022398">
    <property type="entry name" value="Peptidase_S8_His-AS"/>
</dbReference>
<keyword evidence="6" id="KW-0732">Signal</keyword>
<comment type="caution">
    <text evidence="8">The sequence shown here is derived from an EMBL/GenBank/DDBJ whole genome shotgun (WGS) entry which is preliminary data.</text>
</comment>
<dbReference type="PANTHER" id="PTHR43806:SF11">
    <property type="entry name" value="CEREVISIN-RELATED"/>
    <property type="match status" value="1"/>
</dbReference>
<dbReference type="GO" id="GO:0004252">
    <property type="term" value="F:serine-type endopeptidase activity"/>
    <property type="evidence" value="ECO:0007669"/>
    <property type="project" value="UniProtKB-UniRule"/>
</dbReference>
<keyword evidence="3 5" id="KW-0378">Hydrolase</keyword>
<dbReference type="HOGENOM" id="CLU_011263_1_4_1"/>
<dbReference type="PROSITE" id="PS00137">
    <property type="entry name" value="SUBTILASE_HIS"/>
    <property type="match status" value="1"/>
</dbReference>
<feature type="domain" description="Peptidase S8/S53" evidence="7">
    <location>
        <begin position="206"/>
        <end position="443"/>
    </location>
</feature>
<keyword evidence="9" id="KW-1185">Reference proteome</keyword>
<dbReference type="Gene3D" id="3.40.50.200">
    <property type="entry name" value="Peptidase S8/S53 domain"/>
    <property type="match status" value="1"/>
</dbReference>
<organism evidence="8 9">
    <name type="scientific">Dactylellina haptotyla (strain CBS 200.50)</name>
    <name type="common">Nematode-trapping fungus</name>
    <name type="synonym">Monacrosporium haptotylum</name>
    <dbReference type="NCBI Taxonomy" id="1284197"/>
    <lineage>
        <taxon>Eukaryota</taxon>
        <taxon>Fungi</taxon>
        <taxon>Dikarya</taxon>
        <taxon>Ascomycota</taxon>
        <taxon>Pezizomycotina</taxon>
        <taxon>Orbiliomycetes</taxon>
        <taxon>Orbiliales</taxon>
        <taxon>Orbiliaceae</taxon>
        <taxon>Dactylellina</taxon>
    </lineage>
</organism>
<proteinExistence type="inferred from homology"/>
<feature type="active site" description="Charge relay system" evidence="5">
    <location>
        <position position="215"/>
    </location>
</feature>
<protein>
    <recommendedName>
        <fullName evidence="7">Peptidase S8/S53 domain-containing protein</fullName>
    </recommendedName>
</protein>
<sequence length="464" mass="50706">MKSSILISAGLLFSIPGTLAAPAPKFRQPRAIALASKPANGTVKAKNKLEFYSIMLESNETRSWNDFFGDMGYNHTDLEEMKHTLDFRSFGCEKTFRSFGMMMTAEEVEDMGNIEGVALVQKPFVYTSPEMPPWDETDVVIHDFLAPQNVSLHGRQLNQQVPLGQPKKQTNTVWGLQRISSSQPVRPVGKGPKEFGYQYTYSSQEGSGVDVYVLDGGLNQHQEFGQRGKRLWSYWAKDENDDTGHGTHCAGTIGGLYVGAAKNANIWGVKILKKGASYGDSLTNGIEEVLASHVKRRTDPEFRGSVINLSVGKMGPDPFQRAVLQRASKAGVHIVVAASNYGTDACKYTPAMYARELPIISVGAMDIRDQRRPDSNFGPCVTIFAPGTDIMSANSRDPKGYIPKSGTSMAAPLVAGMVADLLSKKPEFKENPQGLKNYLVQTGFPNVVKDARGPAPLANNGFQN</sequence>
<evidence type="ECO:0000313" key="9">
    <source>
        <dbReference type="Proteomes" id="UP000015100"/>
    </source>
</evidence>
<dbReference type="Proteomes" id="UP000015100">
    <property type="component" value="Unassembled WGS sequence"/>
</dbReference>
<dbReference type="InterPro" id="IPR023828">
    <property type="entry name" value="Peptidase_S8_Ser-AS"/>
</dbReference>
<keyword evidence="4 5" id="KW-0720">Serine protease</keyword>
<comment type="similarity">
    <text evidence="1 5">Belongs to the peptidase S8 family.</text>
</comment>
<feature type="active site" description="Charge relay system" evidence="5">
    <location>
        <position position="245"/>
    </location>
</feature>
<evidence type="ECO:0000256" key="6">
    <source>
        <dbReference type="SAM" id="SignalP"/>
    </source>
</evidence>
<dbReference type="GO" id="GO:0006508">
    <property type="term" value="P:proteolysis"/>
    <property type="evidence" value="ECO:0007669"/>
    <property type="project" value="UniProtKB-KW"/>
</dbReference>
<evidence type="ECO:0000256" key="1">
    <source>
        <dbReference type="ARBA" id="ARBA00011073"/>
    </source>
</evidence>
<evidence type="ECO:0000256" key="2">
    <source>
        <dbReference type="ARBA" id="ARBA00022670"/>
    </source>
</evidence>
<dbReference type="InterPro" id="IPR015500">
    <property type="entry name" value="Peptidase_S8_subtilisin-rel"/>
</dbReference>
<evidence type="ECO:0000313" key="8">
    <source>
        <dbReference type="EMBL" id="EPS42188.1"/>
    </source>
</evidence>